<evidence type="ECO:0000313" key="2">
    <source>
        <dbReference type="EMBL" id="CAL4205376.1"/>
    </source>
</evidence>
<feature type="non-terminal residue" evidence="2">
    <location>
        <position position="607"/>
    </location>
</feature>
<sequence>MQPMDQSWSRKSSCSYGTRCINWEAGEYDSEQITAKMTCSITAVSEPVVIEVILKIINTSVKAKKPTKSRMSSELFTDYFNEENVPTIKKNFPQQRVIVTMENATCHPPTLNDIDDLIDMSLRKNRFILSRPSPNLFGLLLIPATREQPTVDFDSQIQTNGRVLDNEVQGLVSLFNGLAHERDCEVSRENICTTIDKFIQDDLEIHDQLTYPPEDLLDELTLFENPHPHYEVEKKEALEPLNQLKELMKRQLNHEQSLNMENHQTLLMMQNHQTLMTSFATALPLLTNSVWTAVFRSTGMHLVIFLLKQLSKTNIFGKRRGAYSAVARAYTTPLRTAAQWGLTSLEMSVCNIPINLSYTRGNVLQNRPYASQEKELRAVTEGWVVEARGRLQQCHQLCGTLKDLVGRAHQYISVVNMQAAVVQHQLGQPTLASTIADTLALIGAQVESISSLTDPNVARGYSNPNTPRVQPTDTSYDSGFTNQPTLHTGANGPKYSNGNPPGPAHGPSGPKYNNGNPPPLHNRPHGPNYNNGHTPRRLHNGPGGSIYNSGGNSPLPSHIVHPSGHRHNNDNIIMNNNFPFSNSPGPYKPSNPHSHFHPHNPQRIINN</sequence>
<evidence type="ECO:0000313" key="3">
    <source>
        <dbReference type="Proteomes" id="UP001497623"/>
    </source>
</evidence>
<dbReference type="Proteomes" id="UP001497623">
    <property type="component" value="Unassembled WGS sequence"/>
</dbReference>
<feature type="region of interest" description="Disordered" evidence="1">
    <location>
        <begin position="454"/>
        <end position="607"/>
    </location>
</feature>
<gene>
    <name evidence="2" type="ORF">MNOR_LOCUS37918</name>
</gene>
<feature type="compositionally biased region" description="Polar residues" evidence="1">
    <location>
        <begin position="462"/>
        <end position="499"/>
    </location>
</feature>
<organism evidence="2 3">
    <name type="scientific">Meganyctiphanes norvegica</name>
    <name type="common">Northern krill</name>
    <name type="synonym">Thysanopoda norvegica</name>
    <dbReference type="NCBI Taxonomy" id="48144"/>
    <lineage>
        <taxon>Eukaryota</taxon>
        <taxon>Metazoa</taxon>
        <taxon>Ecdysozoa</taxon>
        <taxon>Arthropoda</taxon>
        <taxon>Crustacea</taxon>
        <taxon>Multicrustacea</taxon>
        <taxon>Malacostraca</taxon>
        <taxon>Eumalacostraca</taxon>
        <taxon>Eucarida</taxon>
        <taxon>Euphausiacea</taxon>
        <taxon>Euphausiidae</taxon>
        <taxon>Meganyctiphanes</taxon>
    </lineage>
</organism>
<protein>
    <recommendedName>
        <fullName evidence="4">DDE-1 domain-containing protein</fullName>
    </recommendedName>
</protein>
<evidence type="ECO:0008006" key="4">
    <source>
        <dbReference type="Google" id="ProtNLM"/>
    </source>
</evidence>
<proteinExistence type="predicted"/>
<keyword evidence="3" id="KW-1185">Reference proteome</keyword>
<dbReference type="AlphaFoldDB" id="A0AAV2SLT9"/>
<reference evidence="2 3" key="1">
    <citation type="submission" date="2024-05" db="EMBL/GenBank/DDBJ databases">
        <authorList>
            <person name="Wallberg A."/>
        </authorList>
    </citation>
    <scope>NUCLEOTIDE SEQUENCE [LARGE SCALE GENOMIC DNA]</scope>
</reference>
<comment type="caution">
    <text evidence="2">The sequence shown here is derived from an EMBL/GenBank/DDBJ whole genome shotgun (WGS) entry which is preliminary data.</text>
</comment>
<evidence type="ECO:0000256" key="1">
    <source>
        <dbReference type="SAM" id="MobiDB-lite"/>
    </source>
</evidence>
<accession>A0AAV2SLT9</accession>
<feature type="compositionally biased region" description="Low complexity" evidence="1">
    <location>
        <begin position="570"/>
        <end position="584"/>
    </location>
</feature>
<name>A0AAV2SLT9_MEGNR</name>
<dbReference type="EMBL" id="CAXKWB010080925">
    <property type="protein sequence ID" value="CAL4205376.1"/>
    <property type="molecule type" value="Genomic_DNA"/>
</dbReference>
<feature type="compositionally biased region" description="Polar residues" evidence="1">
    <location>
        <begin position="546"/>
        <end position="555"/>
    </location>
</feature>